<dbReference type="Pfam" id="PF00488">
    <property type="entry name" value="MutS_V"/>
    <property type="match status" value="1"/>
</dbReference>
<dbReference type="PANTHER" id="PTHR11361:SF34">
    <property type="entry name" value="DNA MISMATCH REPAIR PROTEIN MSH1, MITOCHONDRIAL"/>
    <property type="match status" value="1"/>
</dbReference>
<dbReference type="Gene3D" id="3.40.50.300">
    <property type="entry name" value="P-loop containing nucleotide triphosphate hydrolases"/>
    <property type="match status" value="1"/>
</dbReference>
<feature type="binding site" evidence="9">
    <location>
        <begin position="621"/>
        <end position="628"/>
    </location>
    <ligand>
        <name>ATP</name>
        <dbReference type="ChEBI" id="CHEBI:30616"/>
    </ligand>
</feature>
<evidence type="ECO:0000256" key="4">
    <source>
        <dbReference type="ARBA" id="ARBA00022763"/>
    </source>
</evidence>
<name>A0A9D0Z7B1_9FIRM</name>
<evidence type="ECO:0000313" key="12">
    <source>
        <dbReference type="EMBL" id="HIQ69270.1"/>
    </source>
</evidence>
<dbReference type="GO" id="GO:0006298">
    <property type="term" value="P:mismatch repair"/>
    <property type="evidence" value="ECO:0007669"/>
    <property type="project" value="UniProtKB-UniRule"/>
</dbReference>
<gene>
    <name evidence="9 12" type="primary">mutS</name>
    <name evidence="12" type="ORF">IAA67_02920</name>
</gene>
<dbReference type="InterPro" id="IPR017261">
    <property type="entry name" value="DNA_mismatch_repair_MutS/MSH"/>
</dbReference>
<dbReference type="InterPro" id="IPR036187">
    <property type="entry name" value="DNA_mismatch_repair_MutS_sf"/>
</dbReference>
<evidence type="ECO:0000259" key="11">
    <source>
        <dbReference type="PROSITE" id="PS00486"/>
    </source>
</evidence>
<dbReference type="NCBIfam" id="TIGR01070">
    <property type="entry name" value="mutS1"/>
    <property type="match status" value="1"/>
</dbReference>
<evidence type="ECO:0000256" key="6">
    <source>
        <dbReference type="ARBA" id="ARBA00023125"/>
    </source>
</evidence>
<evidence type="ECO:0000256" key="3">
    <source>
        <dbReference type="ARBA" id="ARBA00022741"/>
    </source>
</evidence>
<reference evidence="12" key="2">
    <citation type="journal article" date="2021" name="PeerJ">
        <title>Extensive microbial diversity within the chicken gut microbiome revealed by metagenomics and culture.</title>
        <authorList>
            <person name="Gilroy R."/>
            <person name="Ravi A."/>
            <person name="Getino M."/>
            <person name="Pursley I."/>
            <person name="Horton D.L."/>
            <person name="Alikhan N.F."/>
            <person name="Baker D."/>
            <person name="Gharbi K."/>
            <person name="Hall N."/>
            <person name="Watson M."/>
            <person name="Adriaenssens E.M."/>
            <person name="Foster-Nyarko E."/>
            <person name="Jarju S."/>
            <person name="Secka A."/>
            <person name="Antonio M."/>
            <person name="Oren A."/>
            <person name="Chaudhuri R.R."/>
            <person name="La Ragione R."/>
            <person name="Hildebrand F."/>
            <person name="Pallen M.J."/>
        </authorList>
    </citation>
    <scope>NUCLEOTIDE SEQUENCE</scope>
    <source>
        <strain evidence="12">ChiSjej2B20-13462</strain>
    </source>
</reference>
<dbReference type="GO" id="GO:0030983">
    <property type="term" value="F:mismatched DNA binding"/>
    <property type="evidence" value="ECO:0007669"/>
    <property type="project" value="InterPro"/>
</dbReference>
<evidence type="ECO:0000256" key="1">
    <source>
        <dbReference type="ARBA" id="ARBA00006271"/>
    </source>
</evidence>
<comment type="function">
    <text evidence="8 9">This protein is involved in the repair of mismatches in DNA. It is possible that it carries out the mismatch recognition step. This protein has a weak ATPase activity.</text>
</comment>
<dbReference type="FunFam" id="1.10.1420.10:FF:000001">
    <property type="entry name" value="DNA mismatch repair protein MutS"/>
    <property type="match status" value="1"/>
</dbReference>
<keyword evidence="4 9" id="KW-0227">DNA damage</keyword>
<accession>A0A9D0Z7B1</accession>
<evidence type="ECO:0000256" key="2">
    <source>
        <dbReference type="ARBA" id="ARBA00021982"/>
    </source>
</evidence>
<evidence type="ECO:0000256" key="8">
    <source>
        <dbReference type="ARBA" id="ARBA00024647"/>
    </source>
</evidence>
<dbReference type="EMBL" id="DVFN01000045">
    <property type="protein sequence ID" value="HIQ69270.1"/>
    <property type="molecule type" value="Genomic_DNA"/>
</dbReference>
<dbReference type="InterPro" id="IPR007861">
    <property type="entry name" value="DNA_mismatch_repair_MutS_clamp"/>
</dbReference>
<dbReference type="InterPro" id="IPR007696">
    <property type="entry name" value="DNA_mismatch_repair_MutS_core"/>
</dbReference>
<reference evidence="12" key="1">
    <citation type="submission" date="2020-10" db="EMBL/GenBank/DDBJ databases">
        <authorList>
            <person name="Gilroy R."/>
        </authorList>
    </citation>
    <scope>NUCLEOTIDE SEQUENCE</scope>
    <source>
        <strain evidence="12">ChiSjej2B20-13462</strain>
    </source>
</reference>
<dbReference type="Pfam" id="PF05192">
    <property type="entry name" value="MutS_III"/>
    <property type="match status" value="1"/>
</dbReference>
<dbReference type="SMART" id="SM00533">
    <property type="entry name" value="MUTSd"/>
    <property type="match status" value="1"/>
</dbReference>
<dbReference type="FunFam" id="3.40.1170.10:FF:000001">
    <property type="entry name" value="DNA mismatch repair protein MutS"/>
    <property type="match status" value="1"/>
</dbReference>
<sequence>MADLTPMMRQYMEMKERNPGCLLFFRLGDFYEMFAEDAKLASKELDLTLTTRDRGKDKEDQTPMCGVPYHSAESYIARLVAKGFKVAICEQMEDPALAKGLVKREIVRVVTPGTVTESSMLDERKNNFFASVYGEAGCFGLCFCDISTGAFTAVLAHGPERVVDELGCYQPAELLLGGQAPEDPLLADALRTRVPCCAEVGDAALFDYDAAASVVTAQFGQDLEALGLSEAPQVVQAAGALLTTLKQNQKSDLPHVRALEFSHAARFLELDLTARRNLELTETLRSGEKRGSLLWVLDKTKTALGGRLLRSWLEKPLVSPNLIQKRLDAVEELVNSTMGREELIRVLREVTDLERVMARIVTGTCTCRDFRQLAAGLAPLPALAAALGPFESAMLATLRDNLPDLTALVDEIDRAIVDEPPFTVREGGMIRPGYSEEIDRLHDIMSGGKDTLAEIEAREKERTGIKNLRVGYNRVFGYYIEVAKGQVSLVPDTYIRKQTITNGERYITQELKELEDTILNAKDRVVSLEYEAFQTIRQYLADHAPEVQAAASVVAAADVLSCFAALAVDRDYVRPEVDLSGQIVIEGGRHPVVEQVLRGQLFVPNDTKLGTADCQVAIITGPNMAGKSTYMRQVALIVLLAQMGSFVPARAARIGAVDRIFTRIGASDDLAAGQSTFMVEMQEVAEILRRATPRSLLILDEIGRGTSTYDGMAIARAVLEYAADRRTLGAKTLFATHYHELTALEAELEGVKNFNISVKKRGDEMIFLRKIVPGGADRSYGVEVAKLAGLPPKVVARARKLLKELEEGGAVRPAPEQPRQDQVSLLDLDALEIRDKLKPVTVETMTPIEAMNLLYELKQMIR</sequence>
<keyword evidence="6 9" id="KW-0238">DNA-binding</keyword>
<dbReference type="SUPFAM" id="SSF48334">
    <property type="entry name" value="DNA repair protein MutS, domain III"/>
    <property type="match status" value="1"/>
</dbReference>
<dbReference type="GO" id="GO:0005524">
    <property type="term" value="F:ATP binding"/>
    <property type="evidence" value="ECO:0007669"/>
    <property type="project" value="UniProtKB-UniRule"/>
</dbReference>
<dbReference type="InterPro" id="IPR027417">
    <property type="entry name" value="P-loop_NTPase"/>
</dbReference>
<dbReference type="InterPro" id="IPR036678">
    <property type="entry name" value="MutS_con_dom_sf"/>
</dbReference>
<dbReference type="InterPro" id="IPR045076">
    <property type="entry name" value="MutS"/>
</dbReference>
<dbReference type="GO" id="GO:0140664">
    <property type="term" value="F:ATP-dependent DNA damage sensor activity"/>
    <property type="evidence" value="ECO:0007669"/>
    <property type="project" value="InterPro"/>
</dbReference>
<protein>
    <recommendedName>
        <fullName evidence="2 9">DNA mismatch repair protein MutS</fullName>
    </recommendedName>
</protein>
<organism evidence="12 13">
    <name type="scientific">Candidatus Avoscillospira stercorigallinarum</name>
    <dbReference type="NCBI Taxonomy" id="2840708"/>
    <lineage>
        <taxon>Bacteria</taxon>
        <taxon>Bacillati</taxon>
        <taxon>Bacillota</taxon>
        <taxon>Clostridia</taxon>
        <taxon>Eubacteriales</taxon>
        <taxon>Oscillospiraceae</taxon>
        <taxon>Oscillospiraceae incertae sedis</taxon>
        <taxon>Candidatus Avoscillospira</taxon>
    </lineage>
</organism>
<dbReference type="Gene3D" id="3.40.1170.10">
    <property type="entry name" value="DNA repair protein MutS, domain I"/>
    <property type="match status" value="1"/>
</dbReference>
<dbReference type="HAMAP" id="MF_00096">
    <property type="entry name" value="MutS"/>
    <property type="match status" value="1"/>
</dbReference>
<evidence type="ECO:0000256" key="10">
    <source>
        <dbReference type="RuleBase" id="RU003756"/>
    </source>
</evidence>
<dbReference type="PROSITE" id="PS00486">
    <property type="entry name" value="DNA_MISMATCH_REPAIR_2"/>
    <property type="match status" value="1"/>
</dbReference>
<dbReference type="NCBIfam" id="NF003810">
    <property type="entry name" value="PRK05399.1"/>
    <property type="match status" value="1"/>
</dbReference>
<dbReference type="AlphaFoldDB" id="A0A9D0Z7B1"/>
<dbReference type="SUPFAM" id="SSF55271">
    <property type="entry name" value="DNA repair protein MutS, domain I"/>
    <property type="match status" value="1"/>
</dbReference>
<keyword evidence="3 9" id="KW-0547">Nucleotide-binding</keyword>
<keyword evidence="7 9" id="KW-0234">DNA repair</keyword>
<dbReference type="PANTHER" id="PTHR11361">
    <property type="entry name" value="DNA MISMATCH REPAIR PROTEIN MUTS FAMILY MEMBER"/>
    <property type="match status" value="1"/>
</dbReference>
<dbReference type="Proteomes" id="UP000886874">
    <property type="component" value="Unassembled WGS sequence"/>
</dbReference>
<dbReference type="SUPFAM" id="SSF52540">
    <property type="entry name" value="P-loop containing nucleoside triphosphate hydrolases"/>
    <property type="match status" value="1"/>
</dbReference>
<dbReference type="InterPro" id="IPR016151">
    <property type="entry name" value="DNA_mismatch_repair_MutS_N"/>
</dbReference>
<comment type="similarity">
    <text evidence="1 9 10">Belongs to the DNA mismatch repair MutS family.</text>
</comment>
<dbReference type="CDD" id="cd03284">
    <property type="entry name" value="ABC_MutS1"/>
    <property type="match status" value="1"/>
</dbReference>
<keyword evidence="5 9" id="KW-0067">ATP-binding</keyword>
<dbReference type="SUPFAM" id="SSF53150">
    <property type="entry name" value="DNA repair protein MutS, domain II"/>
    <property type="match status" value="1"/>
</dbReference>
<evidence type="ECO:0000256" key="7">
    <source>
        <dbReference type="ARBA" id="ARBA00023204"/>
    </source>
</evidence>
<evidence type="ECO:0000256" key="5">
    <source>
        <dbReference type="ARBA" id="ARBA00022840"/>
    </source>
</evidence>
<dbReference type="Gene3D" id="3.30.420.110">
    <property type="entry name" value="MutS, connector domain"/>
    <property type="match status" value="1"/>
</dbReference>
<comment type="caution">
    <text evidence="12">The sequence shown here is derived from an EMBL/GenBank/DDBJ whole genome shotgun (WGS) entry which is preliminary data.</text>
</comment>
<evidence type="ECO:0000313" key="13">
    <source>
        <dbReference type="Proteomes" id="UP000886874"/>
    </source>
</evidence>
<feature type="domain" description="DNA mismatch repair proteins mutS family" evidence="11">
    <location>
        <begin position="695"/>
        <end position="711"/>
    </location>
</feature>
<evidence type="ECO:0000256" key="9">
    <source>
        <dbReference type="HAMAP-Rule" id="MF_00096"/>
    </source>
</evidence>
<dbReference type="GO" id="GO:0005829">
    <property type="term" value="C:cytosol"/>
    <property type="evidence" value="ECO:0007669"/>
    <property type="project" value="TreeGrafter"/>
</dbReference>
<dbReference type="GO" id="GO:0003684">
    <property type="term" value="F:damaged DNA binding"/>
    <property type="evidence" value="ECO:0007669"/>
    <property type="project" value="UniProtKB-UniRule"/>
</dbReference>
<dbReference type="SMART" id="SM00534">
    <property type="entry name" value="MUTSac"/>
    <property type="match status" value="1"/>
</dbReference>
<dbReference type="Pfam" id="PF01624">
    <property type="entry name" value="MutS_I"/>
    <property type="match status" value="1"/>
</dbReference>
<dbReference type="Gene3D" id="1.10.1420.10">
    <property type="match status" value="2"/>
</dbReference>
<dbReference type="InterPro" id="IPR005748">
    <property type="entry name" value="DNA_mismatch_repair_MutS"/>
</dbReference>
<dbReference type="PIRSF" id="PIRSF037677">
    <property type="entry name" value="DNA_mis_repair_Msh6"/>
    <property type="match status" value="1"/>
</dbReference>
<dbReference type="InterPro" id="IPR007695">
    <property type="entry name" value="DNA_mismatch_repair_MutS-lik_N"/>
</dbReference>
<dbReference type="InterPro" id="IPR000432">
    <property type="entry name" value="DNA_mismatch_repair_MutS_C"/>
</dbReference>
<dbReference type="Pfam" id="PF05190">
    <property type="entry name" value="MutS_IV"/>
    <property type="match status" value="1"/>
</dbReference>
<dbReference type="InterPro" id="IPR007860">
    <property type="entry name" value="DNA_mmatch_repair_MutS_con_dom"/>
</dbReference>
<proteinExistence type="inferred from homology"/>
<dbReference type="FunFam" id="3.40.50.300:FF:000870">
    <property type="entry name" value="MutS protein homolog 4"/>
    <property type="match status" value="1"/>
</dbReference>
<dbReference type="Pfam" id="PF05188">
    <property type="entry name" value="MutS_II"/>
    <property type="match status" value="1"/>
</dbReference>